<gene>
    <name evidence="3" type="ORF">MuYL_3235</name>
</gene>
<reference evidence="3 4" key="1">
    <citation type="submission" date="2017-08" db="EMBL/GenBank/DDBJ databases">
        <title>Complete genome sequence of Mucilaginibacter sp. strain BJC16-A31.</title>
        <authorList>
            <consortium name="Henan University of Science and Technology"/>
            <person name="You X."/>
        </authorList>
    </citation>
    <scope>NUCLEOTIDE SEQUENCE [LARGE SCALE GENOMIC DNA]</scope>
    <source>
        <strain evidence="3 4">BJC16-A31</strain>
    </source>
</reference>
<dbReference type="NCBIfam" id="NF005489">
    <property type="entry name" value="PRK07102.1"/>
    <property type="match status" value="1"/>
</dbReference>
<dbReference type="KEGG" id="muc:MuYL_3235"/>
<dbReference type="GO" id="GO:0016491">
    <property type="term" value="F:oxidoreductase activity"/>
    <property type="evidence" value="ECO:0007669"/>
    <property type="project" value="UniProtKB-KW"/>
</dbReference>
<sequence length="243" mass="27533">METVLILGATSDIGIAIAKKFAAQKYNIQLAARKAEQLVAIKSDIEIRYNVECTAHEFDAIHYHTHTSFFENLNPKPDITISIFGAMYEEDNAFDEWDLTQMMINVNYTGVVSILNIAAKFYTGRKKGTIIGISSVAGDRGRASKLIYGSSKAALSAYLDGLRNKCFKDNVHVMTVKPGFVYTRMTENLPLPKALTSTPDEVADIIYSAFKSKKNTIYIKWFWRYIMLIIKNIPEFQFKKMKL</sequence>
<dbReference type="InterPro" id="IPR002347">
    <property type="entry name" value="SDR_fam"/>
</dbReference>
<evidence type="ECO:0000313" key="4">
    <source>
        <dbReference type="Proteomes" id="UP000215002"/>
    </source>
</evidence>
<dbReference type="InterPro" id="IPR036291">
    <property type="entry name" value="NAD(P)-bd_dom_sf"/>
</dbReference>
<dbReference type="Gene3D" id="3.40.50.720">
    <property type="entry name" value="NAD(P)-binding Rossmann-like Domain"/>
    <property type="match status" value="1"/>
</dbReference>
<comment type="similarity">
    <text evidence="1">Belongs to the short-chain dehydrogenases/reductases (SDR) family.</text>
</comment>
<dbReference type="PROSITE" id="PS00061">
    <property type="entry name" value="ADH_SHORT"/>
    <property type="match status" value="1"/>
</dbReference>
<organism evidence="3 4">
    <name type="scientific">Mucilaginibacter xinganensis</name>
    <dbReference type="NCBI Taxonomy" id="1234841"/>
    <lineage>
        <taxon>Bacteria</taxon>
        <taxon>Pseudomonadati</taxon>
        <taxon>Bacteroidota</taxon>
        <taxon>Sphingobacteriia</taxon>
        <taxon>Sphingobacteriales</taxon>
        <taxon>Sphingobacteriaceae</taxon>
        <taxon>Mucilaginibacter</taxon>
    </lineage>
</organism>
<dbReference type="PANTHER" id="PTHR44196:SF3">
    <property type="entry name" value="SHORT CHAIN DEHYDROGENASE FAMILY PROTEIN"/>
    <property type="match status" value="1"/>
</dbReference>
<dbReference type="PRINTS" id="PR00081">
    <property type="entry name" value="GDHRDH"/>
</dbReference>
<dbReference type="Proteomes" id="UP000215002">
    <property type="component" value="Chromosome"/>
</dbReference>
<dbReference type="PANTHER" id="PTHR44196">
    <property type="entry name" value="DEHYDROGENASE/REDUCTASE SDR FAMILY MEMBER 7B"/>
    <property type="match status" value="1"/>
</dbReference>
<evidence type="ECO:0000256" key="2">
    <source>
        <dbReference type="ARBA" id="ARBA00023002"/>
    </source>
</evidence>
<dbReference type="RefSeq" id="WP_094571366.1">
    <property type="nucleotide sequence ID" value="NZ_CP022743.1"/>
</dbReference>
<proteinExistence type="inferred from homology"/>
<dbReference type="GO" id="GO:0016020">
    <property type="term" value="C:membrane"/>
    <property type="evidence" value="ECO:0007669"/>
    <property type="project" value="TreeGrafter"/>
</dbReference>
<dbReference type="Pfam" id="PF00106">
    <property type="entry name" value="adh_short"/>
    <property type="match status" value="1"/>
</dbReference>
<dbReference type="EMBL" id="CP022743">
    <property type="protein sequence ID" value="ASU35120.1"/>
    <property type="molecule type" value="Genomic_DNA"/>
</dbReference>
<evidence type="ECO:0000256" key="1">
    <source>
        <dbReference type="ARBA" id="ARBA00006484"/>
    </source>
</evidence>
<dbReference type="AlphaFoldDB" id="A0A223NZB8"/>
<name>A0A223NZB8_9SPHI</name>
<protein>
    <submittedName>
        <fullName evidence="3">Serine 3-dehydrogenase</fullName>
    </submittedName>
</protein>
<dbReference type="SUPFAM" id="SSF51735">
    <property type="entry name" value="NAD(P)-binding Rossmann-fold domains"/>
    <property type="match status" value="1"/>
</dbReference>
<evidence type="ECO:0000313" key="3">
    <source>
        <dbReference type="EMBL" id="ASU35120.1"/>
    </source>
</evidence>
<keyword evidence="4" id="KW-1185">Reference proteome</keyword>
<accession>A0A223NZB8</accession>
<dbReference type="OrthoDB" id="335726at2"/>
<keyword evidence="2" id="KW-0560">Oxidoreductase</keyword>
<dbReference type="InterPro" id="IPR020904">
    <property type="entry name" value="Sc_DH/Rdtase_CS"/>
</dbReference>